<name>A0A917EA37_9HYPH</name>
<sequence>MAGYGSDAGFQAWLTGNGYSLPNGAPSPAVLRQRGSDYVDATYGARFAGLPVAFDQDRAWPRVGAFMGSLSIPSDLVPKAVEIASYAAAFQEASTPGSLAAVGAPGAAVKREKVGPLEVEYQDAILDGTASSITPLISSVDGLLAPLLRPATAGLGIWSVGC</sequence>
<evidence type="ECO:0000259" key="1">
    <source>
        <dbReference type="Pfam" id="PF20557"/>
    </source>
</evidence>
<dbReference type="Pfam" id="PF20557">
    <property type="entry name" value="DnaT_2"/>
    <property type="match status" value="1"/>
</dbReference>
<accession>A0A917EA37</accession>
<evidence type="ECO:0000313" key="2">
    <source>
        <dbReference type="EMBL" id="GGE18212.1"/>
    </source>
</evidence>
<keyword evidence="3" id="KW-1185">Reference proteome</keyword>
<gene>
    <name evidence="2" type="ORF">GCM10011390_41730</name>
</gene>
<protein>
    <recommendedName>
        <fullName evidence="1">Putative DnaT-like domain-containing protein</fullName>
    </recommendedName>
</protein>
<dbReference type="InterPro" id="IPR046787">
    <property type="entry name" value="DnaT_2"/>
</dbReference>
<evidence type="ECO:0000313" key="3">
    <source>
        <dbReference type="Proteomes" id="UP000644699"/>
    </source>
</evidence>
<proteinExistence type="predicted"/>
<dbReference type="EMBL" id="BMIQ01000008">
    <property type="protein sequence ID" value="GGE18212.1"/>
    <property type="molecule type" value="Genomic_DNA"/>
</dbReference>
<reference evidence="2" key="2">
    <citation type="submission" date="2020-09" db="EMBL/GenBank/DDBJ databases">
        <authorList>
            <person name="Sun Q."/>
            <person name="Zhou Y."/>
        </authorList>
    </citation>
    <scope>NUCLEOTIDE SEQUENCE</scope>
    <source>
        <strain evidence="2">CGMCC 1.15367</strain>
    </source>
</reference>
<dbReference type="Proteomes" id="UP000644699">
    <property type="component" value="Unassembled WGS sequence"/>
</dbReference>
<organism evidence="2 3">
    <name type="scientific">Aureimonas endophytica</name>
    <dbReference type="NCBI Taxonomy" id="2027858"/>
    <lineage>
        <taxon>Bacteria</taxon>
        <taxon>Pseudomonadati</taxon>
        <taxon>Pseudomonadota</taxon>
        <taxon>Alphaproteobacteria</taxon>
        <taxon>Hyphomicrobiales</taxon>
        <taxon>Aurantimonadaceae</taxon>
        <taxon>Aureimonas</taxon>
    </lineage>
</organism>
<dbReference type="RefSeq" id="WP_188911946.1">
    <property type="nucleotide sequence ID" value="NZ_BMIQ01000008.1"/>
</dbReference>
<dbReference type="AlphaFoldDB" id="A0A917EA37"/>
<reference evidence="2" key="1">
    <citation type="journal article" date="2014" name="Int. J. Syst. Evol. Microbiol.">
        <title>Complete genome sequence of Corynebacterium casei LMG S-19264T (=DSM 44701T), isolated from a smear-ripened cheese.</title>
        <authorList>
            <consortium name="US DOE Joint Genome Institute (JGI-PGF)"/>
            <person name="Walter F."/>
            <person name="Albersmeier A."/>
            <person name="Kalinowski J."/>
            <person name="Ruckert C."/>
        </authorList>
    </citation>
    <scope>NUCLEOTIDE SEQUENCE</scope>
    <source>
        <strain evidence="2">CGMCC 1.15367</strain>
    </source>
</reference>
<feature type="domain" description="Putative DnaT-like" evidence="1">
    <location>
        <begin position="4"/>
        <end position="148"/>
    </location>
</feature>
<comment type="caution">
    <text evidence="2">The sequence shown here is derived from an EMBL/GenBank/DDBJ whole genome shotgun (WGS) entry which is preliminary data.</text>
</comment>